<dbReference type="Proteomes" id="UP000278807">
    <property type="component" value="Unassembled WGS sequence"/>
</dbReference>
<evidence type="ECO:0000313" key="3">
    <source>
        <dbReference type="Proteomes" id="UP000278807"/>
    </source>
</evidence>
<dbReference type="OrthoDB" id="6268171at2759"/>
<proteinExistence type="predicted"/>
<keyword evidence="3" id="KW-1185">Reference proteome</keyword>
<name>A0A0R3TDZ7_RODNA</name>
<evidence type="ECO:0000313" key="4">
    <source>
        <dbReference type="WBParaSite" id="HNAJ_0000528601-mRNA-1"/>
    </source>
</evidence>
<evidence type="ECO:0000256" key="1">
    <source>
        <dbReference type="SAM" id="SignalP"/>
    </source>
</evidence>
<dbReference type="EMBL" id="UZAE01004358">
    <property type="protein sequence ID" value="VDO01144.1"/>
    <property type="molecule type" value="Genomic_DNA"/>
</dbReference>
<feature type="chain" id="PRO_5043131770" evidence="1">
    <location>
        <begin position="31"/>
        <end position="363"/>
    </location>
</feature>
<sequence>MYERRDLRNHFLSIFIFFVLLKSLIQPLNADYVVKEIFNPERYLNLLDDETEVDFSRTGRESDIKEGADFLFVRLDPTFGHLISRFPPLNTSNDDSITSGMILPSGDEFRWYSANGIQAKPTIEEARKCPWSFSACPNGVVHLSFDFLHVKDIDRSSGLRAPVELVSLEPNLRVEYKVETETVRASWLNHVVSEARLPGGISDWTSVEVLVKPNTAEMDLVISNPEGESSYGDSKMLAGPLYNPYNIQENSLSIGPKSHPRRMLTLATIRQEKTPSGYARSKRNVYNSDRRANISAINFEGTNGFVRFDFRNRIRLPRTDAEIGKEEVALDFVLKPGVTSGLLWFAEGAASRSFIIIKVSVNA</sequence>
<dbReference type="AlphaFoldDB" id="A0A0R3TDZ7"/>
<reference evidence="4" key="1">
    <citation type="submission" date="2017-02" db="UniProtKB">
        <authorList>
            <consortium name="WormBaseParasite"/>
        </authorList>
    </citation>
    <scope>IDENTIFICATION</scope>
</reference>
<evidence type="ECO:0000313" key="2">
    <source>
        <dbReference type="EMBL" id="VDO01144.1"/>
    </source>
</evidence>
<protein>
    <submittedName>
        <fullName evidence="4">Galactose-binding domain-like protein</fullName>
    </submittedName>
</protein>
<organism evidence="4">
    <name type="scientific">Rodentolepis nana</name>
    <name type="common">Dwarf tapeworm</name>
    <name type="synonym">Hymenolepis nana</name>
    <dbReference type="NCBI Taxonomy" id="102285"/>
    <lineage>
        <taxon>Eukaryota</taxon>
        <taxon>Metazoa</taxon>
        <taxon>Spiralia</taxon>
        <taxon>Lophotrochozoa</taxon>
        <taxon>Platyhelminthes</taxon>
        <taxon>Cestoda</taxon>
        <taxon>Eucestoda</taxon>
        <taxon>Cyclophyllidea</taxon>
        <taxon>Hymenolepididae</taxon>
        <taxon>Rodentolepis</taxon>
    </lineage>
</organism>
<keyword evidence="1" id="KW-0732">Signal</keyword>
<accession>A0A0R3TDZ7</accession>
<dbReference type="WBParaSite" id="HNAJ_0000528601-mRNA-1">
    <property type="protein sequence ID" value="HNAJ_0000528601-mRNA-1"/>
    <property type="gene ID" value="HNAJ_0000528601"/>
</dbReference>
<feature type="signal peptide" evidence="1">
    <location>
        <begin position="1"/>
        <end position="30"/>
    </location>
</feature>
<gene>
    <name evidence="2" type="ORF">HNAJ_LOCUS5284</name>
</gene>
<reference evidence="2 3" key="2">
    <citation type="submission" date="2018-11" db="EMBL/GenBank/DDBJ databases">
        <authorList>
            <consortium name="Pathogen Informatics"/>
        </authorList>
    </citation>
    <scope>NUCLEOTIDE SEQUENCE [LARGE SCALE GENOMIC DNA]</scope>
</reference>